<accession>A0A088RLS5</accession>
<dbReference type="EMBL" id="CP009385">
    <property type="protein sequence ID" value="AIN96888.1"/>
    <property type="molecule type" value="Genomic_DNA"/>
</dbReference>
<dbReference type="AlphaFoldDB" id="A0A088RLS5"/>
<dbReference type="Pfam" id="PF01636">
    <property type="entry name" value="APH"/>
    <property type="match status" value="1"/>
</dbReference>
<name>A0A088RLS5_LEIPA</name>
<sequence length="826" mass="95381">MPAEVVLMMDLMGVLTTSPFPAARRLAENMMRCVFERANSHIIVKRIQERPVPFLAKKYSNFFFTVMKFTERTRGLKSAFERLELGELNRLEFITAFREEIHFMLLALSKHNPEELDAMNIAFPRKVDALKKRFPLLCDPVVQVHIHELLDVEAFLCTIEKVSPRKNVLNLLHYLRTKSQQEIRLFAIGNTWEYEGQYRRMVKAMRYSVTDSVSSAYPVICPVKYGANPNSYQNSFQVTGLFDGYVQSYISHKRKPYPDIFMQALEEVRMGRVPTGEALRYDIQPNIFYFDDVEAHCEVARELPGSPFTEVLRIENGACDVYRSIVRSLKTVAEKDPFWAEVLAGVEKDIAPLFRPSTTPDGKSTSWVTEELHNYNDNLLFIGPPPNELCSSVNTCEKDRYRMDEEDQERILFYCAQHLPHLFPLKIPARPEADMKLRTQPGLATSAGPILFEYVEGSRFFESYRLTLRTGSYMLRIQPRGPSPYGSVDIRREYETMAHLHEMSPELQIPTPLLYCDSYAVCGRRFFLRRYRDGENIINVSQLIQPRIRRPYSLQRVSINVELRPKLFYKQAIAVLSALHNSPLPPFMRQVEEEMRRTKRHKHPLLGMVQESIEMYKRVLSKSETSGRFDVQLRSAMIEELSRAILACFDKMQLSHQMIPMPDRLVTLHGNFNLSSVLFTHRSLEGPAKYPPHLIGIVQFKFTRLGDPLVDVASAAMFCFLKQPDGIYDTPHEIQILFPSPSDLLEMYCSARGYMLHLDRRCRYDIFKVYLASLCLQRAIMLITDIVSGTISPHGKRYSDSRSIAQADQLAKRGLDILRSRIAAKL</sequence>
<evidence type="ECO:0000313" key="2">
    <source>
        <dbReference type="EMBL" id="AIN96888.1"/>
    </source>
</evidence>
<dbReference type="RefSeq" id="XP_010697541.1">
    <property type="nucleotide sequence ID" value="XM_010699239.1"/>
</dbReference>
<dbReference type="GeneID" id="22573589"/>
<dbReference type="OrthoDB" id="434771at2759"/>
<proteinExistence type="predicted"/>
<dbReference type="InterPro" id="IPR002575">
    <property type="entry name" value="Aminoglycoside_PTrfase"/>
</dbReference>
<dbReference type="Gene3D" id="3.90.1200.10">
    <property type="match status" value="1"/>
</dbReference>
<dbReference type="VEuPathDB" id="TriTrypDB:LPMP_160120"/>
<protein>
    <submittedName>
        <fullName evidence="2">Phosphotransferase-like protein</fullName>
    </submittedName>
</protein>
<dbReference type="PANTHER" id="PTHR47829">
    <property type="entry name" value="HYDROLASE, PUTATIVE (AFU_ORTHOLOGUE AFUA_1G12880)-RELATED"/>
    <property type="match status" value="1"/>
</dbReference>
<evidence type="ECO:0000259" key="1">
    <source>
        <dbReference type="Pfam" id="PF01636"/>
    </source>
</evidence>
<dbReference type="eggNOG" id="ENOG502R1DB">
    <property type="taxonomic scope" value="Eukaryota"/>
</dbReference>
<organism evidence="2 3">
    <name type="scientific">Leishmania panamensis</name>
    <dbReference type="NCBI Taxonomy" id="5679"/>
    <lineage>
        <taxon>Eukaryota</taxon>
        <taxon>Discoba</taxon>
        <taxon>Euglenozoa</taxon>
        <taxon>Kinetoplastea</taxon>
        <taxon>Metakinetoplastina</taxon>
        <taxon>Trypanosomatida</taxon>
        <taxon>Trypanosomatidae</taxon>
        <taxon>Leishmaniinae</taxon>
        <taxon>Leishmania</taxon>
        <taxon>Leishmania guyanensis species complex</taxon>
    </lineage>
</organism>
<dbReference type="SUPFAM" id="SSF56112">
    <property type="entry name" value="Protein kinase-like (PK-like)"/>
    <property type="match status" value="1"/>
</dbReference>
<dbReference type="Proteomes" id="UP000063063">
    <property type="component" value="Chromosome 16"/>
</dbReference>
<evidence type="ECO:0000313" key="3">
    <source>
        <dbReference type="Proteomes" id="UP000063063"/>
    </source>
</evidence>
<dbReference type="Gene3D" id="3.30.200.20">
    <property type="entry name" value="Phosphorylase Kinase, domain 1"/>
    <property type="match status" value="1"/>
</dbReference>
<keyword evidence="3" id="KW-1185">Reference proteome</keyword>
<dbReference type="GO" id="GO:0016740">
    <property type="term" value="F:transferase activity"/>
    <property type="evidence" value="ECO:0007669"/>
    <property type="project" value="UniProtKB-KW"/>
</dbReference>
<dbReference type="VEuPathDB" id="TriTrypDB:LPAL13_160006100"/>
<dbReference type="InterPro" id="IPR011009">
    <property type="entry name" value="Kinase-like_dom_sf"/>
</dbReference>
<dbReference type="InterPro" id="IPR052898">
    <property type="entry name" value="ACAD10-like"/>
</dbReference>
<reference evidence="2 3" key="1">
    <citation type="journal article" date="2015" name="Sci. Rep.">
        <title>The genome of Leishmania panamensis: insights into genomics of the L. (Viannia) subgenus.</title>
        <authorList>
            <person name="Llanes A."/>
            <person name="Restrepo C.M."/>
            <person name="Vecchio G.D."/>
            <person name="Anguizola F.J."/>
            <person name="Lleonart R."/>
        </authorList>
    </citation>
    <scope>NUCLEOTIDE SEQUENCE [LARGE SCALE GENOMIC DNA]</scope>
    <source>
        <strain evidence="2 3">MHOM/PA/94/PSC-1</strain>
    </source>
</reference>
<gene>
    <name evidence="2" type="ORF">LPMP_160120</name>
</gene>
<feature type="domain" description="Aminoglycoside phosphotransferase" evidence="1">
    <location>
        <begin position="462"/>
        <end position="720"/>
    </location>
</feature>
<dbReference type="KEGG" id="lpan:LPMP_160120"/>
<dbReference type="Gene3D" id="3.40.50.1000">
    <property type="entry name" value="HAD superfamily/HAD-like"/>
    <property type="match status" value="1"/>
</dbReference>
<dbReference type="InterPro" id="IPR023214">
    <property type="entry name" value="HAD_sf"/>
</dbReference>
<dbReference type="PANTHER" id="PTHR47829:SF1">
    <property type="entry name" value="HAD FAMILY PHOSPHATASE"/>
    <property type="match status" value="1"/>
</dbReference>